<dbReference type="RefSeq" id="WP_160621323.1">
    <property type="nucleotide sequence ID" value="NZ_CP028271.1"/>
</dbReference>
<reference evidence="1 2" key="1">
    <citation type="submission" date="2018-03" db="EMBL/GenBank/DDBJ databases">
        <title>Pantoea intestinalis SRCM103226 isolated form the mealworm.</title>
        <authorList>
            <person name="Jeong D.-Y."/>
            <person name="Kim J.W."/>
        </authorList>
    </citation>
    <scope>NUCLEOTIDE SEQUENCE [LARGE SCALE GENOMIC DNA]</scope>
    <source>
        <strain evidence="1 2">SRCM103226</strain>
    </source>
</reference>
<dbReference type="Proteomes" id="UP000464053">
    <property type="component" value="Chromosome"/>
</dbReference>
<protein>
    <submittedName>
        <fullName evidence="1">Uncharacterized protein</fullName>
    </submittedName>
</protein>
<proteinExistence type="predicted"/>
<sequence length="121" mass="14284">MKMTNEKRQALIKQLQGYIDNIDDGYDVFVPQSEFRHIAKIALAALTAEPVKVPDDNLARQTFEKHVRTHYQYPMLERHPEGDDLRAGEYREIDRQREWEGWLLSWSACRAEVLRLNKARS</sequence>
<organism evidence="1 2">
    <name type="scientific">Mixta intestinalis</name>
    <dbReference type="NCBI Taxonomy" id="1615494"/>
    <lineage>
        <taxon>Bacteria</taxon>
        <taxon>Pseudomonadati</taxon>
        <taxon>Pseudomonadota</taxon>
        <taxon>Gammaproteobacteria</taxon>
        <taxon>Enterobacterales</taxon>
        <taxon>Erwiniaceae</taxon>
        <taxon>Mixta</taxon>
    </lineage>
</organism>
<gene>
    <name evidence="1" type="ORF">C7M51_01613</name>
</gene>
<name>A0A6P1PZN6_9GAMM</name>
<evidence type="ECO:0000313" key="2">
    <source>
        <dbReference type="Proteomes" id="UP000464053"/>
    </source>
</evidence>
<accession>A0A6P1PZN6</accession>
<dbReference type="KEGG" id="mint:C7M51_01613"/>
<evidence type="ECO:0000313" key="1">
    <source>
        <dbReference type="EMBL" id="QHM71327.1"/>
    </source>
</evidence>
<keyword evidence="2" id="KW-1185">Reference proteome</keyword>
<dbReference type="AlphaFoldDB" id="A0A6P1PZN6"/>
<dbReference type="EMBL" id="CP028271">
    <property type="protein sequence ID" value="QHM71327.1"/>
    <property type="molecule type" value="Genomic_DNA"/>
</dbReference>